<dbReference type="EMBL" id="HE965806">
    <property type="protein sequence ID" value="CCJ54702.1"/>
    <property type="molecule type" value="Genomic_DNA"/>
</dbReference>
<dbReference type="Gene3D" id="1.10.10.10">
    <property type="entry name" value="Winged helix-like DNA-binding domain superfamily/Winged helix DNA-binding domain"/>
    <property type="match status" value="1"/>
</dbReference>
<name>A0A0C6P7W8_BORBO</name>
<reference evidence="6 7" key="1">
    <citation type="journal article" date="2012" name="BMC Genomics">
        <title>Comparative genomics of the classical Bordetella subspecies: the evolution and exchange of virulence-associated diversity amongst closely related pathogens.</title>
        <authorList>
            <person name="Park J."/>
            <person name="Zhang Y."/>
            <person name="Buboltz A.M."/>
            <person name="Zhang X."/>
            <person name="Schuster S.C."/>
            <person name="Ahuja U."/>
            <person name="Liu M."/>
            <person name="Miller J.F."/>
            <person name="Sebaihia M."/>
            <person name="Bentley S.D."/>
            <person name="Parkhill J."/>
            <person name="Harvill E.T."/>
        </authorList>
    </citation>
    <scope>NUCLEOTIDE SEQUENCE [LARGE SCALE GENOMIC DNA]</scope>
    <source>
        <strain evidence="6 7">253</strain>
    </source>
</reference>
<protein>
    <submittedName>
        <fullName evidence="6">LysR-family transcriptional regulator</fullName>
    </submittedName>
</protein>
<dbReference type="HOGENOM" id="CLU_039613_6_0_4"/>
<gene>
    <name evidence="6" type="ORF">BN112_2785</name>
</gene>
<organism evidence="6 7">
    <name type="scientific">Bordetella bronchiseptica 253</name>
    <dbReference type="NCBI Taxonomy" id="568707"/>
    <lineage>
        <taxon>Bacteria</taxon>
        <taxon>Pseudomonadati</taxon>
        <taxon>Pseudomonadota</taxon>
        <taxon>Betaproteobacteria</taxon>
        <taxon>Burkholderiales</taxon>
        <taxon>Alcaligenaceae</taxon>
        <taxon>Bordetella</taxon>
    </lineage>
</organism>
<dbReference type="PANTHER" id="PTHR30419:SF8">
    <property type="entry name" value="NITROGEN ASSIMILATION TRANSCRIPTIONAL ACTIVATOR-RELATED"/>
    <property type="match status" value="1"/>
</dbReference>
<evidence type="ECO:0000256" key="2">
    <source>
        <dbReference type="ARBA" id="ARBA00023015"/>
    </source>
</evidence>
<dbReference type="InterPro" id="IPR036388">
    <property type="entry name" value="WH-like_DNA-bd_sf"/>
</dbReference>
<feature type="domain" description="HTH lysR-type" evidence="5">
    <location>
        <begin position="5"/>
        <end position="62"/>
    </location>
</feature>
<keyword evidence="2" id="KW-0805">Transcription regulation</keyword>
<dbReference type="GO" id="GO:0003677">
    <property type="term" value="F:DNA binding"/>
    <property type="evidence" value="ECO:0007669"/>
    <property type="project" value="UniProtKB-KW"/>
</dbReference>
<dbReference type="GO" id="GO:0005829">
    <property type="term" value="C:cytosol"/>
    <property type="evidence" value="ECO:0007669"/>
    <property type="project" value="TreeGrafter"/>
</dbReference>
<dbReference type="AlphaFoldDB" id="A0A0C6P7W8"/>
<dbReference type="Pfam" id="PF03466">
    <property type="entry name" value="LysR_substrate"/>
    <property type="match status" value="1"/>
</dbReference>
<dbReference type="PROSITE" id="PS50931">
    <property type="entry name" value="HTH_LYSR"/>
    <property type="match status" value="1"/>
</dbReference>
<dbReference type="Proteomes" id="UP000007564">
    <property type="component" value="Chromosome"/>
</dbReference>
<evidence type="ECO:0000256" key="1">
    <source>
        <dbReference type="ARBA" id="ARBA00009437"/>
    </source>
</evidence>
<sequence>MNEELNLHRLFYLYEAVSAGSVRAAADKLNVNASVVSRQIALLEKDVAATLIERSSKGVQATEIGALLMDFYRSHRSMSDDLAEKLRETRGMLRGHVSISLGAGFVSDLMGPPIQAFRARYPHITLNIETAGTNEVMRRICDDDAHIGLVYNPTPESRVLSRAHAVQPLCAIVRAGHPLQRLGRPLKLGDVADFNIAMKPISFGTMQLLDMAARVEHVALNVSLTTNSSSVMYHYLRSQEAITFAPAFSIAQELIAGELVALPVDHPVLSSAEAHLVTRMGRSLPLSAQRLAAHLAGAMTAFQATA</sequence>
<dbReference type="Pfam" id="PF00126">
    <property type="entry name" value="HTH_1"/>
    <property type="match status" value="1"/>
</dbReference>
<dbReference type="PANTHER" id="PTHR30419">
    <property type="entry name" value="HTH-TYPE TRANSCRIPTIONAL REGULATOR YBHD"/>
    <property type="match status" value="1"/>
</dbReference>
<keyword evidence="3" id="KW-0238">DNA-binding</keyword>
<dbReference type="InterPro" id="IPR050950">
    <property type="entry name" value="HTH-type_LysR_regulators"/>
</dbReference>
<evidence type="ECO:0000313" key="6">
    <source>
        <dbReference type="EMBL" id="CCJ54702.1"/>
    </source>
</evidence>
<dbReference type="KEGG" id="bbh:BN112_2785"/>
<dbReference type="SUPFAM" id="SSF46785">
    <property type="entry name" value="Winged helix' DNA-binding domain"/>
    <property type="match status" value="1"/>
</dbReference>
<evidence type="ECO:0000259" key="5">
    <source>
        <dbReference type="PROSITE" id="PS50931"/>
    </source>
</evidence>
<dbReference type="GO" id="GO:0003700">
    <property type="term" value="F:DNA-binding transcription factor activity"/>
    <property type="evidence" value="ECO:0007669"/>
    <property type="project" value="InterPro"/>
</dbReference>
<proteinExistence type="inferred from homology"/>
<dbReference type="Gene3D" id="3.40.190.290">
    <property type="match status" value="1"/>
</dbReference>
<evidence type="ECO:0000256" key="3">
    <source>
        <dbReference type="ARBA" id="ARBA00023125"/>
    </source>
</evidence>
<accession>A0A0C6P7W8</accession>
<dbReference type="InterPro" id="IPR000847">
    <property type="entry name" value="LysR_HTH_N"/>
</dbReference>
<evidence type="ECO:0000313" key="7">
    <source>
        <dbReference type="Proteomes" id="UP000007564"/>
    </source>
</evidence>
<dbReference type="SUPFAM" id="SSF53850">
    <property type="entry name" value="Periplasmic binding protein-like II"/>
    <property type="match status" value="1"/>
</dbReference>
<dbReference type="RefSeq" id="WP_015064573.1">
    <property type="nucleotide sequence ID" value="NC_019382.1"/>
</dbReference>
<dbReference type="InterPro" id="IPR005119">
    <property type="entry name" value="LysR_subst-bd"/>
</dbReference>
<keyword evidence="4" id="KW-0804">Transcription</keyword>
<dbReference type="OrthoDB" id="8594260at2"/>
<evidence type="ECO:0000256" key="4">
    <source>
        <dbReference type="ARBA" id="ARBA00023163"/>
    </source>
</evidence>
<dbReference type="InterPro" id="IPR036390">
    <property type="entry name" value="WH_DNA-bd_sf"/>
</dbReference>
<comment type="similarity">
    <text evidence="1">Belongs to the LysR transcriptional regulatory family.</text>
</comment>